<protein>
    <recommendedName>
        <fullName evidence="7">Glutathione peroxidase</fullName>
    </recommendedName>
</protein>
<dbReference type="PANTHER" id="PTHR11592:SF129">
    <property type="entry name" value="GLUTATHIONE PEROXIDASE"/>
    <property type="match status" value="1"/>
</dbReference>
<evidence type="ECO:0000256" key="4">
    <source>
        <dbReference type="SAM" id="MobiDB-lite"/>
    </source>
</evidence>
<feature type="compositionally biased region" description="Polar residues" evidence="4">
    <location>
        <begin position="72"/>
        <end position="86"/>
    </location>
</feature>
<dbReference type="AlphaFoldDB" id="A0A7G2C8D6"/>
<evidence type="ECO:0000256" key="2">
    <source>
        <dbReference type="ARBA" id="ARBA00022559"/>
    </source>
</evidence>
<keyword evidence="6" id="KW-1185">Reference proteome</keyword>
<comment type="similarity">
    <text evidence="1">Belongs to the glutathione peroxidase family.</text>
</comment>
<dbReference type="GO" id="GO:0006979">
    <property type="term" value="P:response to oxidative stress"/>
    <property type="evidence" value="ECO:0007669"/>
    <property type="project" value="InterPro"/>
</dbReference>
<dbReference type="EMBL" id="LR877149">
    <property type="protein sequence ID" value="CAD2215849.1"/>
    <property type="molecule type" value="Genomic_DNA"/>
</dbReference>
<gene>
    <name evidence="5" type="ORF">ADEAN_000330700</name>
</gene>
<proteinExistence type="inferred from homology"/>
<dbReference type="Gene3D" id="3.40.30.10">
    <property type="entry name" value="Glutaredoxin"/>
    <property type="match status" value="1"/>
</dbReference>
<dbReference type="PROSITE" id="PS51355">
    <property type="entry name" value="GLUTATHIONE_PEROXID_3"/>
    <property type="match status" value="1"/>
</dbReference>
<dbReference type="OrthoDB" id="446890at2759"/>
<dbReference type="InterPro" id="IPR036249">
    <property type="entry name" value="Thioredoxin-like_sf"/>
</dbReference>
<accession>A0A7G2C8D6</accession>
<sequence length="98" mass="10714">MAKVEVNGEHELPLFSFLKSRIKGTLGQASIKWNFTYFLVDRAGNPVARFAPDSTLEEVEAQVVKMLRNTETEPSSPTLQEDTSPPSRCDTGAGVDSA</sequence>
<evidence type="ECO:0000256" key="1">
    <source>
        <dbReference type="ARBA" id="ARBA00006926"/>
    </source>
</evidence>
<reference evidence="5 6" key="1">
    <citation type="submission" date="2020-08" db="EMBL/GenBank/DDBJ databases">
        <authorList>
            <person name="Newling K."/>
            <person name="Davey J."/>
            <person name="Forrester S."/>
        </authorList>
    </citation>
    <scope>NUCLEOTIDE SEQUENCE [LARGE SCALE GENOMIC DNA]</scope>
    <source>
        <strain evidence="6">Crithidia deanei Carvalho (ATCC PRA-265)</strain>
    </source>
</reference>
<dbReference type="Proteomes" id="UP000515908">
    <property type="component" value="Chromosome 05"/>
</dbReference>
<dbReference type="GO" id="GO:0004601">
    <property type="term" value="F:peroxidase activity"/>
    <property type="evidence" value="ECO:0007669"/>
    <property type="project" value="UniProtKB-KW"/>
</dbReference>
<organism evidence="5 6">
    <name type="scientific">Angomonas deanei</name>
    <dbReference type="NCBI Taxonomy" id="59799"/>
    <lineage>
        <taxon>Eukaryota</taxon>
        <taxon>Discoba</taxon>
        <taxon>Euglenozoa</taxon>
        <taxon>Kinetoplastea</taxon>
        <taxon>Metakinetoplastina</taxon>
        <taxon>Trypanosomatida</taxon>
        <taxon>Trypanosomatidae</taxon>
        <taxon>Strigomonadinae</taxon>
        <taxon>Angomonas</taxon>
    </lineage>
</organism>
<evidence type="ECO:0000256" key="3">
    <source>
        <dbReference type="ARBA" id="ARBA00023002"/>
    </source>
</evidence>
<name>A0A7G2C8D6_9TRYP</name>
<feature type="region of interest" description="Disordered" evidence="4">
    <location>
        <begin position="68"/>
        <end position="98"/>
    </location>
</feature>
<evidence type="ECO:0000313" key="5">
    <source>
        <dbReference type="EMBL" id="CAD2215849.1"/>
    </source>
</evidence>
<keyword evidence="2" id="KW-0575">Peroxidase</keyword>
<evidence type="ECO:0008006" key="7">
    <source>
        <dbReference type="Google" id="ProtNLM"/>
    </source>
</evidence>
<dbReference type="VEuPathDB" id="TriTrypDB:ADEAN_000330700"/>
<dbReference type="InterPro" id="IPR000889">
    <property type="entry name" value="Glutathione_peroxidase"/>
</dbReference>
<dbReference type="PANTHER" id="PTHR11592">
    <property type="entry name" value="GLUTATHIONE PEROXIDASE"/>
    <property type="match status" value="1"/>
</dbReference>
<evidence type="ECO:0000313" key="6">
    <source>
        <dbReference type="Proteomes" id="UP000515908"/>
    </source>
</evidence>
<keyword evidence="3" id="KW-0560">Oxidoreductase</keyword>
<dbReference type="SUPFAM" id="SSF52833">
    <property type="entry name" value="Thioredoxin-like"/>
    <property type="match status" value="1"/>
</dbReference>